<name>A0A1M7FHY5_9BACT</name>
<keyword evidence="1" id="KW-0812">Transmembrane</keyword>
<reference evidence="3 4" key="1">
    <citation type="submission" date="2016-11" db="EMBL/GenBank/DDBJ databases">
        <authorList>
            <person name="Jaros S."/>
            <person name="Januszkiewicz K."/>
            <person name="Wedrychowicz H."/>
        </authorList>
    </citation>
    <scope>NUCLEOTIDE SEQUENCE [LARGE SCALE GENOMIC DNA]</scope>
    <source>
        <strain evidence="3 4">DSM 27406</strain>
    </source>
</reference>
<feature type="transmembrane region" description="Helical" evidence="1">
    <location>
        <begin position="20"/>
        <end position="39"/>
    </location>
</feature>
<dbReference type="Pfam" id="PF06580">
    <property type="entry name" value="His_kinase"/>
    <property type="match status" value="1"/>
</dbReference>
<keyword evidence="3" id="KW-0418">Kinase</keyword>
<dbReference type="Proteomes" id="UP000184420">
    <property type="component" value="Unassembled WGS sequence"/>
</dbReference>
<dbReference type="Gene3D" id="3.30.565.10">
    <property type="entry name" value="Histidine kinase-like ATPase, C-terminal domain"/>
    <property type="match status" value="1"/>
</dbReference>
<dbReference type="GO" id="GO:0000155">
    <property type="term" value="F:phosphorelay sensor kinase activity"/>
    <property type="evidence" value="ECO:0007669"/>
    <property type="project" value="InterPro"/>
</dbReference>
<evidence type="ECO:0000259" key="2">
    <source>
        <dbReference type="Pfam" id="PF06580"/>
    </source>
</evidence>
<dbReference type="AlphaFoldDB" id="A0A1M7FHY5"/>
<keyword evidence="1" id="KW-0472">Membrane</keyword>
<dbReference type="PANTHER" id="PTHR34220">
    <property type="entry name" value="SENSOR HISTIDINE KINASE YPDA"/>
    <property type="match status" value="1"/>
</dbReference>
<sequence>MRWITSGAFDKFYTRRVSIFAHLLMWFLLYTLHTVILITSFSESLIICQAFALRNVLAIAFCFYFIMYLVVPYFISKGRYIPGIILLVVPVFGYHVINYTCTWLISNYLEITVPSVRQVCNAVLADGIFGKAAYRRMVRGSWPFVSAVAPCIVAKLVLDIIRNITRTLRLEKDRLDMELNFLKSQLNPHFLFNTLNNIYMLSLKGAEQASDLILHLSEMMRYTLYDSDTPLVELQDDVAFLKNYTELERVRYGAKANIIFEYNEEEISDQLISPLLMFPFVENAFKYGHVGNDGQCHVTIRITADGPLLTMSVSNSKNSVNNVPKEVGGIGQANSRKRLELLYPGKHKLDIQDCADTYSVTLSLNLN</sequence>
<dbReference type="EMBL" id="FRBL01000006">
    <property type="protein sequence ID" value="SHM03575.1"/>
    <property type="molecule type" value="Genomic_DNA"/>
</dbReference>
<evidence type="ECO:0000313" key="4">
    <source>
        <dbReference type="Proteomes" id="UP000184420"/>
    </source>
</evidence>
<proteinExistence type="predicted"/>
<accession>A0A1M7FHY5</accession>
<protein>
    <submittedName>
        <fullName evidence="3">Histidine kinase</fullName>
    </submittedName>
</protein>
<dbReference type="STRING" id="1419482.SAMN05444266_106147"/>
<keyword evidence="1" id="KW-1133">Transmembrane helix</keyword>
<keyword evidence="4" id="KW-1185">Reference proteome</keyword>
<feature type="transmembrane region" description="Helical" evidence="1">
    <location>
        <begin position="51"/>
        <end position="71"/>
    </location>
</feature>
<feature type="transmembrane region" description="Helical" evidence="1">
    <location>
        <begin position="83"/>
        <end position="105"/>
    </location>
</feature>
<gene>
    <name evidence="3" type="ORF">SAMN05444266_106147</name>
</gene>
<keyword evidence="3" id="KW-0808">Transferase</keyword>
<feature type="domain" description="Signal transduction histidine kinase internal region" evidence="2">
    <location>
        <begin position="177"/>
        <end position="255"/>
    </location>
</feature>
<dbReference type="InterPro" id="IPR010559">
    <property type="entry name" value="Sig_transdc_His_kin_internal"/>
</dbReference>
<dbReference type="PANTHER" id="PTHR34220:SF7">
    <property type="entry name" value="SENSOR HISTIDINE KINASE YPDA"/>
    <property type="match status" value="1"/>
</dbReference>
<evidence type="ECO:0000313" key="3">
    <source>
        <dbReference type="EMBL" id="SHM03575.1"/>
    </source>
</evidence>
<evidence type="ECO:0000256" key="1">
    <source>
        <dbReference type="SAM" id="Phobius"/>
    </source>
</evidence>
<organism evidence="3 4">
    <name type="scientific">Chitinophaga jiangningensis</name>
    <dbReference type="NCBI Taxonomy" id="1419482"/>
    <lineage>
        <taxon>Bacteria</taxon>
        <taxon>Pseudomonadati</taxon>
        <taxon>Bacteroidota</taxon>
        <taxon>Chitinophagia</taxon>
        <taxon>Chitinophagales</taxon>
        <taxon>Chitinophagaceae</taxon>
        <taxon>Chitinophaga</taxon>
    </lineage>
</organism>
<dbReference type="InterPro" id="IPR050640">
    <property type="entry name" value="Bact_2-comp_sensor_kinase"/>
</dbReference>
<dbReference type="InterPro" id="IPR036890">
    <property type="entry name" value="HATPase_C_sf"/>
</dbReference>
<dbReference type="GO" id="GO:0016020">
    <property type="term" value="C:membrane"/>
    <property type="evidence" value="ECO:0007669"/>
    <property type="project" value="InterPro"/>
</dbReference>